<name>A0ABS3RHJ1_9ACTN</name>
<dbReference type="EMBL" id="JAGEOK010000075">
    <property type="protein sequence ID" value="MBO2445357.1"/>
    <property type="molecule type" value="Genomic_DNA"/>
</dbReference>
<organism evidence="2 3">
    <name type="scientific">Actinomadura nitritigenes</name>
    <dbReference type="NCBI Taxonomy" id="134602"/>
    <lineage>
        <taxon>Bacteria</taxon>
        <taxon>Bacillati</taxon>
        <taxon>Actinomycetota</taxon>
        <taxon>Actinomycetes</taxon>
        <taxon>Streptosporangiales</taxon>
        <taxon>Thermomonosporaceae</taxon>
        <taxon>Actinomadura</taxon>
    </lineage>
</organism>
<feature type="compositionally biased region" description="Low complexity" evidence="1">
    <location>
        <begin position="136"/>
        <end position="151"/>
    </location>
</feature>
<comment type="caution">
    <text evidence="2">The sequence shown here is derived from an EMBL/GenBank/DDBJ whole genome shotgun (WGS) entry which is preliminary data.</text>
</comment>
<evidence type="ECO:0000256" key="1">
    <source>
        <dbReference type="SAM" id="MobiDB-lite"/>
    </source>
</evidence>
<keyword evidence="3" id="KW-1185">Reference proteome</keyword>
<evidence type="ECO:0000313" key="3">
    <source>
        <dbReference type="Proteomes" id="UP000666915"/>
    </source>
</evidence>
<evidence type="ECO:0000313" key="2">
    <source>
        <dbReference type="EMBL" id="MBO2445357.1"/>
    </source>
</evidence>
<dbReference type="Proteomes" id="UP000666915">
    <property type="component" value="Unassembled WGS sequence"/>
</dbReference>
<protein>
    <submittedName>
        <fullName evidence="2">Uncharacterized protein</fullName>
    </submittedName>
</protein>
<proteinExistence type="predicted"/>
<reference evidence="2 3" key="1">
    <citation type="submission" date="2021-03" db="EMBL/GenBank/DDBJ databases">
        <authorList>
            <person name="Kanchanasin P."/>
            <person name="Saeng-In P."/>
            <person name="Phongsopitanun W."/>
            <person name="Yuki M."/>
            <person name="Kudo T."/>
            <person name="Ohkuma M."/>
            <person name="Tanasupawat S."/>
        </authorList>
    </citation>
    <scope>NUCLEOTIDE SEQUENCE [LARGE SCALE GENOMIC DNA]</scope>
    <source>
        <strain evidence="2 3">L46</strain>
    </source>
</reference>
<accession>A0ABS3RHJ1</accession>
<dbReference type="RefSeq" id="WP_208274679.1">
    <property type="nucleotide sequence ID" value="NZ_BAAAGM010000123.1"/>
</dbReference>
<gene>
    <name evidence="2" type="ORF">J4557_48465</name>
</gene>
<feature type="region of interest" description="Disordered" evidence="1">
    <location>
        <begin position="131"/>
        <end position="200"/>
    </location>
</feature>
<sequence>MEDVLLGPRDGVPGNPGEEIETAFRHKQLVAIEGKAAGLAPHPAQAPRLHLDDGARWTNASGATDALQHARLPIDEPAVVLHRPPGGLGPQERAWQWQRRRQALQDGHAPRAASKVRDGDHIMAAGHPSRTRFRAPRPASRAATGAGSSESVRAALAIRREQPGHRRAGPLARAGVRAEQRRRPRVIASRAGDRSRWCGR</sequence>
<feature type="compositionally biased region" description="Basic and acidic residues" evidence="1">
    <location>
        <begin position="191"/>
        <end position="200"/>
    </location>
</feature>